<name>A0A0L7K4D6_OPEBR</name>
<comment type="caution">
    <text evidence="1">The sequence shown here is derived from an EMBL/GenBank/DDBJ whole genome shotgun (WGS) entry which is preliminary data.</text>
</comment>
<dbReference type="Proteomes" id="UP000037510">
    <property type="component" value="Unassembled WGS sequence"/>
</dbReference>
<evidence type="ECO:0000313" key="2">
    <source>
        <dbReference type="Proteomes" id="UP000037510"/>
    </source>
</evidence>
<dbReference type="AlphaFoldDB" id="A0A0L7K4D6"/>
<feature type="non-terminal residue" evidence="1">
    <location>
        <position position="103"/>
    </location>
</feature>
<protein>
    <submittedName>
        <fullName evidence="1">Uncharacterized protein</fullName>
    </submittedName>
</protein>
<evidence type="ECO:0000313" key="1">
    <source>
        <dbReference type="EMBL" id="KOB57087.1"/>
    </source>
</evidence>
<feature type="non-terminal residue" evidence="1">
    <location>
        <position position="1"/>
    </location>
</feature>
<sequence length="103" mass="11851">MCRYLSTLVTRQLGLTKSFDDNNTQLSSMFNEASTMKPTARDEVSCQTFVKRRCFQTPKLNASLSPLVNLMDVDEHDKHHLKSVYIMLTAIEGRLRRLKSNVQ</sequence>
<dbReference type="EMBL" id="JTDY01011289">
    <property type="protein sequence ID" value="KOB57087.1"/>
    <property type="molecule type" value="Genomic_DNA"/>
</dbReference>
<organism evidence="1 2">
    <name type="scientific">Operophtera brumata</name>
    <name type="common">Winter moth</name>
    <name type="synonym">Phalaena brumata</name>
    <dbReference type="NCBI Taxonomy" id="104452"/>
    <lineage>
        <taxon>Eukaryota</taxon>
        <taxon>Metazoa</taxon>
        <taxon>Ecdysozoa</taxon>
        <taxon>Arthropoda</taxon>
        <taxon>Hexapoda</taxon>
        <taxon>Insecta</taxon>
        <taxon>Pterygota</taxon>
        <taxon>Neoptera</taxon>
        <taxon>Endopterygota</taxon>
        <taxon>Lepidoptera</taxon>
        <taxon>Glossata</taxon>
        <taxon>Ditrysia</taxon>
        <taxon>Geometroidea</taxon>
        <taxon>Geometridae</taxon>
        <taxon>Larentiinae</taxon>
        <taxon>Operophtera</taxon>
    </lineage>
</organism>
<proteinExistence type="predicted"/>
<accession>A0A0L7K4D6</accession>
<gene>
    <name evidence="1" type="ORF">OBRU01_25765</name>
</gene>
<reference evidence="1 2" key="1">
    <citation type="journal article" date="2015" name="Genome Biol. Evol.">
        <title>The genome of winter moth (Operophtera brumata) provides a genomic perspective on sexual dimorphism and phenology.</title>
        <authorList>
            <person name="Derks M.F."/>
            <person name="Smit S."/>
            <person name="Salis L."/>
            <person name="Schijlen E."/>
            <person name="Bossers A."/>
            <person name="Mateman C."/>
            <person name="Pijl A.S."/>
            <person name="de Ridder D."/>
            <person name="Groenen M.A."/>
            <person name="Visser M.E."/>
            <person name="Megens H.J."/>
        </authorList>
    </citation>
    <scope>NUCLEOTIDE SEQUENCE [LARGE SCALE GENOMIC DNA]</scope>
    <source>
        <strain evidence="1">WM2013NL</strain>
        <tissue evidence="1">Head and thorax</tissue>
    </source>
</reference>
<keyword evidence="2" id="KW-1185">Reference proteome</keyword>